<dbReference type="PANTHER" id="PTHR47706:SF1">
    <property type="entry name" value="CIPA-LIKE, PUTATIVE (AFU_ORTHOLOGUE AFUA_1G12460)-RELATED"/>
    <property type="match status" value="1"/>
</dbReference>
<evidence type="ECO:0000313" key="5">
    <source>
        <dbReference type="EMBL" id="KAF4122012.1"/>
    </source>
</evidence>
<dbReference type="GeneID" id="55973828"/>
<dbReference type="EMBL" id="JAANYQ010000010">
    <property type="protein sequence ID" value="KAF4122012.1"/>
    <property type="molecule type" value="Genomic_DNA"/>
</dbReference>
<name>A0A9P5D0U3_9HYPO</name>
<keyword evidence="2" id="KW-0521">NADP</keyword>
<dbReference type="Pfam" id="PF13460">
    <property type="entry name" value="NAD_binding_10"/>
    <property type="match status" value="1"/>
</dbReference>
<evidence type="ECO:0000256" key="1">
    <source>
        <dbReference type="ARBA" id="ARBA00005725"/>
    </source>
</evidence>
<keyword evidence="6" id="KW-1185">Reference proteome</keyword>
<dbReference type="SUPFAM" id="SSF51735">
    <property type="entry name" value="NAD(P)-binding Rossmann-fold domains"/>
    <property type="match status" value="1"/>
</dbReference>
<comment type="similarity">
    <text evidence="1">Belongs to the NmrA-type oxidoreductase family. Isoflavone reductase subfamily.</text>
</comment>
<organism evidence="5 6">
    <name type="scientific">Geosmithia morbida</name>
    <dbReference type="NCBI Taxonomy" id="1094350"/>
    <lineage>
        <taxon>Eukaryota</taxon>
        <taxon>Fungi</taxon>
        <taxon>Dikarya</taxon>
        <taxon>Ascomycota</taxon>
        <taxon>Pezizomycotina</taxon>
        <taxon>Sordariomycetes</taxon>
        <taxon>Hypocreomycetidae</taxon>
        <taxon>Hypocreales</taxon>
        <taxon>Bionectriaceae</taxon>
        <taxon>Geosmithia</taxon>
    </lineage>
</organism>
<evidence type="ECO:0000256" key="3">
    <source>
        <dbReference type="ARBA" id="ARBA00023002"/>
    </source>
</evidence>
<dbReference type="RefSeq" id="XP_035320664.1">
    <property type="nucleotide sequence ID" value="XM_035469570.1"/>
</dbReference>
<feature type="domain" description="NAD(P)-binding" evidence="4">
    <location>
        <begin position="12"/>
        <end position="195"/>
    </location>
</feature>
<gene>
    <name evidence="5" type="ORF">GMORB2_7605</name>
</gene>
<keyword evidence="3" id="KW-0560">Oxidoreductase</keyword>
<dbReference type="InterPro" id="IPR016040">
    <property type="entry name" value="NAD(P)-bd_dom"/>
</dbReference>
<evidence type="ECO:0000256" key="2">
    <source>
        <dbReference type="ARBA" id="ARBA00022857"/>
    </source>
</evidence>
<protein>
    <submittedName>
        <fullName evidence="5">Nucleoside-diphosphate-sugar epimerase</fullName>
    </submittedName>
</protein>
<dbReference type="OrthoDB" id="9974981at2759"/>
<comment type="caution">
    <text evidence="5">The sequence shown here is derived from an EMBL/GenBank/DDBJ whole genome shotgun (WGS) entry which is preliminary data.</text>
</comment>
<dbReference type="AlphaFoldDB" id="A0A9P5D0U3"/>
<dbReference type="Proteomes" id="UP000749293">
    <property type="component" value="Unassembled WGS sequence"/>
</dbReference>
<proteinExistence type="inferred from homology"/>
<dbReference type="InterPro" id="IPR045312">
    <property type="entry name" value="PCBER-like"/>
</dbReference>
<dbReference type="PANTHER" id="PTHR47706">
    <property type="entry name" value="NMRA-LIKE FAMILY PROTEIN"/>
    <property type="match status" value="1"/>
</dbReference>
<reference evidence="5" key="1">
    <citation type="submission" date="2020-03" db="EMBL/GenBank/DDBJ databases">
        <title>Site-based positive gene gene selection in Geosmithia morbida across the United States reveals a broad range of putative effectors and factors for local host and environmental adapation.</title>
        <authorList>
            <person name="Onufrak A."/>
            <person name="Murdoch R.W."/>
            <person name="Gazis R."/>
            <person name="Huff M."/>
            <person name="Staton M."/>
            <person name="Klingeman W."/>
            <person name="Hadziabdic D."/>
        </authorList>
    </citation>
    <scope>NUCLEOTIDE SEQUENCE</scope>
    <source>
        <strain evidence="5">1262</strain>
    </source>
</reference>
<evidence type="ECO:0000313" key="6">
    <source>
        <dbReference type="Proteomes" id="UP000749293"/>
    </source>
</evidence>
<evidence type="ECO:0000259" key="4">
    <source>
        <dbReference type="Pfam" id="PF13460"/>
    </source>
</evidence>
<accession>A0A9P5D0U3</accession>
<dbReference type="InterPro" id="IPR036291">
    <property type="entry name" value="NAD(P)-bd_dom_sf"/>
</dbReference>
<dbReference type="Gene3D" id="3.40.50.720">
    <property type="entry name" value="NAD(P)-binding Rossmann-like Domain"/>
    <property type="match status" value="1"/>
</dbReference>
<sequence length="300" mass="32074">MSSPIKNVALAGAGGDVGSVVLEHLRASGKFNLLVLRRTGSGSTFPSDVKVADVDFSSVEALTAALEGQDALVSTVGTAGLAGQTLLVDAAAAAGVKRFLPSEFGSNLDNPNTRKLPVFAPKVAVQEHAIAKAKTSGLTYTFVYNGLFLDWGLQKQFLFRWADRKPTIIDGGDAVFSSTSLPSIADAVVGILTHPEETKNRAVYIEDIKLTQNKLLELAKRAFPAEPWEPQPAKLDDITAKADARLAQGLLDAETFGPYILRAIYGPVNGASYSKTDNELLGLKGWTEDQVLELFKKTIQ</sequence>
<dbReference type="InterPro" id="IPR051609">
    <property type="entry name" value="NmrA/Isoflavone_reductase-like"/>
</dbReference>
<dbReference type="CDD" id="cd05259">
    <property type="entry name" value="PCBER_SDR_a"/>
    <property type="match status" value="1"/>
</dbReference>
<dbReference type="GO" id="GO:0016491">
    <property type="term" value="F:oxidoreductase activity"/>
    <property type="evidence" value="ECO:0007669"/>
    <property type="project" value="UniProtKB-KW"/>
</dbReference>